<organism evidence="1 2">
    <name type="scientific">Streptococcus canis</name>
    <dbReference type="NCBI Taxonomy" id="1329"/>
    <lineage>
        <taxon>Bacteria</taxon>
        <taxon>Bacillati</taxon>
        <taxon>Bacillota</taxon>
        <taxon>Bacilli</taxon>
        <taxon>Lactobacillales</taxon>
        <taxon>Streptococcaceae</taxon>
        <taxon>Streptococcus</taxon>
    </lineage>
</organism>
<keyword evidence="2" id="KW-1185">Reference proteome</keyword>
<dbReference type="EMBL" id="UXEP01000022">
    <property type="protein sequence ID" value="VDC43050.1"/>
    <property type="molecule type" value="Genomic_DNA"/>
</dbReference>
<gene>
    <name evidence="1" type="ORF">FMV2238Y02_15320</name>
</gene>
<proteinExistence type="predicted"/>
<sequence>MMTLISPKEGIAKADMASVRQGYEIVFTAISR</sequence>
<name>A0A3P5Y0B8_STRCB</name>
<dbReference type="Proteomes" id="UP000280759">
    <property type="component" value="Unassembled WGS sequence"/>
</dbReference>
<accession>A0A3P5Y0B8</accession>
<evidence type="ECO:0000313" key="1">
    <source>
        <dbReference type="EMBL" id="VDC43050.1"/>
    </source>
</evidence>
<reference evidence="1 2" key="1">
    <citation type="submission" date="2018-10" db="EMBL/GenBank/DDBJ databases">
        <authorList>
            <consortium name="Molecular Microbiology and Infection Unit (UMMI)"/>
            <person name="Machado M."/>
        </authorList>
    </citation>
    <scope>NUCLEOTIDE SEQUENCE [LARGE SCALE GENOMIC DNA]</scope>
    <source>
        <strain evidence="1">FMV2238.02</strain>
    </source>
</reference>
<evidence type="ECO:0000313" key="2">
    <source>
        <dbReference type="Proteomes" id="UP000280759"/>
    </source>
</evidence>
<protein>
    <submittedName>
        <fullName evidence="1">Uncharacterized protein</fullName>
    </submittedName>
</protein>
<dbReference type="AlphaFoldDB" id="A0A3P5Y0B8"/>